<evidence type="ECO:0000313" key="4">
    <source>
        <dbReference type="Proteomes" id="UP000294723"/>
    </source>
</evidence>
<gene>
    <name evidence="3" type="ORF">E1202_18810</name>
</gene>
<sequence>MKAKMSLLKRGGAVAAGTVLTALLAACSGTGTETPAPQQTQPAGPPISNPKDLSSADLCSLLPPEAATSLGVAPAGQMDDGPKIGDSAEACVWRSPDGKDSVRLSVLTDRSIKTYYDSKSQYPDFQELTIADHPAVRANEGDPAKDGACSIFLGAADGQVVHSFATQTNITDPCALTQKALESSVPTWPAAK</sequence>
<proteinExistence type="predicted"/>
<name>A0A4R5BIQ2_9PSEU</name>
<accession>A0A4R5BIQ2</accession>
<evidence type="ECO:0000256" key="2">
    <source>
        <dbReference type="SAM" id="SignalP"/>
    </source>
</evidence>
<feature type="chain" id="PRO_5020259329" evidence="2">
    <location>
        <begin position="26"/>
        <end position="192"/>
    </location>
</feature>
<dbReference type="Pfam" id="PF12079">
    <property type="entry name" value="DUF3558"/>
    <property type="match status" value="1"/>
</dbReference>
<organism evidence="3 4">
    <name type="scientific">Saccharopolyspora karakumensis</name>
    <dbReference type="NCBI Taxonomy" id="2530386"/>
    <lineage>
        <taxon>Bacteria</taxon>
        <taxon>Bacillati</taxon>
        <taxon>Actinomycetota</taxon>
        <taxon>Actinomycetes</taxon>
        <taxon>Pseudonocardiales</taxon>
        <taxon>Pseudonocardiaceae</taxon>
        <taxon>Saccharopolyspora</taxon>
    </lineage>
</organism>
<protein>
    <submittedName>
        <fullName evidence="3">DUF3558 domain-containing protein</fullName>
    </submittedName>
</protein>
<reference evidence="3 4" key="1">
    <citation type="submission" date="2019-03" db="EMBL/GenBank/DDBJ databases">
        <title>Draft genome sequences of novel Actinobacteria.</title>
        <authorList>
            <person name="Sahin N."/>
            <person name="Ay H."/>
            <person name="Saygin H."/>
        </authorList>
    </citation>
    <scope>NUCLEOTIDE SEQUENCE [LARGE SCALE GENOMIC DNA]</scope>
    <source>
        <strain evidence="3 4">5K548</strain>
    </source>
</reference>
<dbReference type="EMBL" id="SMLA01000029">
    <property type="protein sequence ID" value="TDD86451.1"/>
    <property type="molecule type" value="Genomic_DNA"/>
</dbReference>
<dbReference type="Proteomes" id="UP000294723">
    <property type="component" value="Unassembled WGS sequence"/>
</dbReference>
<feature type="compositionally biased region" description="Low complexity" evidence="1">
    <location>
        <begin position="29"/>
        <end position="42"/>
    </location>
</feature>
<comment type="caution">
    <text evidence="3">The sequence shown here is derived from an EMBL/GenBank/DDBJ whole genome shotgun (WGS) entry which is preliminary data.</text>
</comment>
<evidence type="ECO:0000256" key="1">
    <source>
        <dbReference type="SAM" id="MobiDB-lite"/>
    </source>
</evidence>
<dbReference type="RefSeq" id="WP_132684459.1">
    <property type="nucleotide sequence ID" value="NZ_SMLA01000029.1"/>
</dbReference>
<feature type="signal peptide" evidence="2">
    <location>
        <begin position="1"/>
        <end position="25"/>
    </location>
</feature>
<dbReference type="AlphaFoldDB" id="A0A4R5BIQ2"/>
<feature type="region of interest" description="Disordered" evidence="1">
    <location>
        <begin position="29"/>
        <end position="56"/>
    </location>
</feature>
<keyword evidence="4" id="KW-1185">Reference proteome</keyword>
<evidence type="ECO:0000313" key="3">
    <source>
        <dbReference type="EMBL" id="TDD86451.1"/>
    </source>
</evidence>
<keyword evidence="2" id="KW-0732">Signal</keyword>
<dbReference type="InterPro" id="IPR024520">
    <property type="entry name" value="DUF3558"/>
</dbReference>
<dbReference type="PROSITE" id="PS51257">
    <property type="entry name" value="PROKAR_LIPOPROTEIN"/>
    <property type="match status" value="1"/>
</dbReference>